<keyword evidence="15" id="KW-0378">Hydrolase</keyword>
<feature type="transmembrane region" description="Helical" evidence="29">
    <location>
        <begin position="12"/>
        <end position="33"/>
    </location>
</feature>
<dbReference type="GO" id="GO:0030288">
    <property type="term" value="C:outer membrane-bounded periplasmic space"/>
    <property type="evidence" value="ECO:0007669"/>
    <property type="project" value="TreeGrafter"/>
</dbReference>
<comment type="caution">
    <text evidence="33">The sequence shown here is derived from an EMBL/GenBank/DDBJ whole genome shotgun (WGS) entry which is preliminary data.</text>
</comment>
<dbReference type="SUPFAM" id="SSF56601">
    <property type="entry name" value="beta-lactamase/transpeptidase-like"/>
    <property type="match status" value="1"/>
</dbReference>
<keyword evidence="10" id="KW-0121">Carboxypeptidase</keyword>
<dbReference type="GO" id="GO:0008360">
    <property type="term" value="P:regulation of cell shape"/>
    <property type="evidence" value="ECO:0007669"/>
    <property type="project" value="UniProtKB-KW"/>
</dbReference>
<dbReference type="EC" id="2.4.99.28" evidence="25"/>
<keyword evidence="21" id="KW-0046">Antibiotic resistance</keyword>
<keyword evidence="11" id="KW-0645">Protease</keyword>
<evidence type="ECO:0000256" key="11">
    <source>
        <dbReference type="ARBA" id="ARBA00022670"/>
    </source>
</evidence>
<dbReference type="Pfam" id="PF17092">
    <property type="entry name" value="PCB_OB"/>
    <property type="match status" value="1"/>
</dbReference>
<dbReference type="GO" id="GO:0005886">
    <property type="term" value="C:plasma membrane"/>
    <property type="evidence" value="ECO:0007669"/>
    <property type="project" value="UniProtKB-SubCell"/>
</dbReference>
<dbReference type="Pfam" id="PF00905">
    <property type="entry name" value="Transpeptidase"/>
    <property type="match status" value="1"/>
</dbReference>
<evidence type="ECO:0000256" key="20">
    <source>
        <dbReference type="ARBA" id="ARBA00023136"/>
    </source>
</evidence>
<comment type="catalytic activity">
    <reaction evidence="26">
        <text>[GlcNAc-(1-&gt;4)-Mur2Ac(oyl-L-Ala-gamma-D-Glu-L-Lys-D-Ala-D-Ala)](n)-di-trans,octa-cis-undecaprenyl diphosphate + beta-D-GlcNAc-(1-&gt;4)-Mur2Ac(oyl-L-Ala-gamma-D-Glu-L-Lys-D-Ala-D-Ala)-di-trans,octa-cis-undecaprenyl diphosphate = [GlcNAc-(1-&gt;4)-Mur2Ac(oyl-L-Ala-gamma-D-Glu-L-Lys-D-Ala-D-Ala)](n+1)-di-trans,octa-cis-undecaprenyl diphosphate + di-trans,octa-cis-undecaprenyl diphosphate + H(+)</text>
        <dbReference type="Rhea" id="RHEA:23708"/>
        <dbReference type="Rhea" id="RHEA-COMP:9602"/>
        <dbReference type="Rhea" id="RHEA-COMP:9603"/>
        <dbReference type="ChEBI" id="CHEBI:15378"/>
        <dbReference type="ChEBI" id="CHEBI:58405"/>
        <dbReference type="ChEBI" id="CHEBI:60033"/>
        <dbReference type="ChEBI" id="CHEBI:78435"/>
        <dbReference type="EC" id="2.4.99.28"/>
    </reaction>
</comment>
<comment type="subcellular location">
    <subcellularLocation>
        <location evidence="2">Cell inner membrane</location>
        <topology evidence="2">Single-pass type II membrane protein</topology>
    </subcellularLocation>
</comment>
<evidence type="ECO:0000256" key="29">
    <source>
        <dbReference type="SAM" id="Phobius"/>
    </source>
</evidence>
<evidence type="ECO:0000313" key="33">
    <source>
        <dbReference type="EMBL" id="KTD38082.1"/>
    </source>
</evidence>
<keyword evidence="17" id="KW-0735">Signal-anchor</keyword>
<evidence type="ECO:0000259" key="31">
    <source>
        <dbReference type="Pfam" id="PF00912"/>
    </source>
</evidence>
<keyword evidence="12" id="KW-0328">Glycosyltransferase</keyword>
<dbReference type="FunFam" id="1.10.3810.10:FF:000003">
    <property type="entry name" value="Penicillin-binding protein 1a"/>
    <property type="match status" value="1"/>
</dbReference>
<evidence type="ECO:0000259" key="30">
    <source>
        <dbReference type="Pfam" id="PF00905"/>
    </source>
</evidence>
<keyword evidence="8" id="KW-1003">Cell membrane</keyword>
<evidence type="ECO:0000256" key="27">
    <source>
        <dbReference type="ARBA" id="ARBA00060592"/>
    </source>
</evidence>
<dbReference type="NCBIfam" id="TIGR02074">
    <property type="entry name" value="PBP_1a_fam"/>
    <property type="match status" value="1"/>
</dbReference>
<keyword evidence="22" id="KW-0511">Multifunctional enzyme</keyword>
<evidence type="ECO:0000256" key="19">
    <source>
        <dbReference type="ARBA" id="ARBA00022989"/>
    </source>
</evidence>
<dbReference type="Gene3D" id="3.40.710.10">
    <property type="entry name" value="DD-peptidase/beta-lactamase superfamily"/>
    <property type="match status" value="2"/>
</dbReference>
<keyword evidence="9" id="KW-0997">Cell inner membrane</keyword>
<comment type="pathway">
    <text evidence="3">Cell wall biogenesis; peptidoglycan biosynthesis.</text>
</comment>
<evidence type="ECO:0000256" key="15">
    <source>
        <dbReference type="ARBA" id="ARBA00022801"/>
    </source>
</evidence>
<dbReference type="InterPro" id="IPR036950">
    <property type="entry name" value="PBP_transglycosylase"/>
</dbReference>
<evidence type="ECO:0000256" key="17">
    <source>
        <dbReference type="ARBA" id="ARBA00022968"/>
    </source>
</evidence>
<dbReference type="EMBL" id="LNYP01000029">
    <property type="protein sequence ID" value="KTD38082.1"/>
    <property type="molecule type" value="Genomic_DNA"/>
</dbReference>
<evidence type="ECO:0000256" key="26">
    <source>
        <dbReference type="ARBA" id="ARBA00049902"/>
    </source>
</evidence>
<dbReference type="Pfam" id="PF00912">
    <property type="entry name" value="Transgly"/>
    <property type="match status" value="1"/>
</dbReference>
<dbReference type="GO" id="GO:0009252">
    <property type="term" value="P:peptidoglycan biosynthetic process"/>
    <property type="evidence" value="ECO:0007669"/>
    <property type="project" value="UniProtKB-UniPathway"/>
</dbReference>
<evidence type="ECO:0000256" key="3">
    <source>
        <dbReference type="ARBA" id="ARBA00004752"/>
    </source>
</evidence>
<comment type="similarity">
    <text evidence="4">In the C-terminal section; belongs to the transpeptidase family.</text>
</comment>
<dbReference type="InterPro" id="IPR001460">
    <property type="entry name" value="PCN-bd_Tpept"/>
</dbReference>
<dbReference type="PANTHER" id="PTHR32282:SF27">
    <property type="entry name" value="PENICILLIN-BINDING PROTEIN 1A"/>
    <property type="match status" value="1"/>
</dbReference>
<dbReference type="InterPro" id="IPR023346">
    <property type="entry name" value="Lysozyme-like_dom_sf"/>
</dbReference>
<evidence type="ECO:0000256" key="28">
    <source>
        <dbReference type="SAM" id="MobiDB-lite"/>
    </source>
</evidence>
<sequence>MKKTAYFWRKGLWALLSLSFLFLVCISLLYLYLESQLPNVDSLKSVQLQVPLRIYTQDGLLIQEYGEKKRIPLSYDEIPQTLVHAVLATEDQRFFDHPGVDIFGLGRAAIRMIKTGTKSQGGSTITMQVARNFFLNRKKTFLRKFNEILLAIKIDKELSKEKILELYLNKIYLGNRAYGVGAAAQVYYGKPLKELNLAQLAMIAGLPQAPSTQNPIINPLAAKKRRDHVLERLLEEKYITEEQYHDAINQPITARYHGSKVEVNAPYVAEMIRQSLYDHFGPDAYTKGYKVYTTITGSLQIVANQVVEENLLAYDRRHGYRGPVANIGEVDPSSIDQLHALLTQYPVINDLEPAVILTVSEQEATATSRRGQSFTIPWQGLSWARPALKKGWVGKSPTQAKQVVSAGDIVYVRYHNDMWQLSQIPQVESALVALNPQNGAIQALVGGFNFERSKFNRATQSGRQPGSSFKPFIYAAALNKGYTLATLVNDAPIVIDDPSQANLWRPHNDNRKFNGPTRLKEGLVRSRNMVSIRILDDIGIDYAIDFITHFGFHRENLPHALSLALGSLSVSPMDLTAAYAIFANGGFKVEPFLIDHITDNEGKILLQAKPLIACTEPCADKNIDPDIMAPRVIPEDIAFLMNSALKGVIQQGTARAATILNRQDLAGKTGTTNDQVDAWFAGYYPELVVTTWVGYDTPHSLHEYAAALALPVWIDFMKAALKNKPELELKQPDNVVAVRINPSTGLLAQANQDNAIIEYFRKEDVPSAEEDSTSTLNAQGEESQEEHLF</sequence>
<comment type="pathway">
    <text evidence="27">Glycan biosynthesis.</text>
</comment>
<evidence type="ECO:0000256" key="10">
    <source>
        <dbReference type="ARBA" id="ARBA00022645"/>
    </source>
</evidence>
<keyword evidence="20 29" id="KW-0472">Membrane</keyword>
<feature type="region of interest" description="Disordered" evidence="28">
    <location>
        <begin position="765"/>
        <end position="789"/>
    </location>
</feature>
<comment type="function">
    <text evidence="1">Cell wall formation. Synthesis of cross-linked peptidoglycan from the lipid intermediates. The enzyme has a penicillin-insensitive transglycosylase N-terminal domain (formation of linear glycan strands) and a penicillin-sensitive transpeptidase C-terminal domain (cross-linking of the peptide subunits).</text>
</comment>
<dbReference type="GO" id="GO:0008955">
    <property type="term" value="F:peptidoglycan glycosyltransferase activity"/>
    <property type="evidence" value="ECO:0007669"/>
    <property type="project" value="UniProtKB-EC"/>
</dbReference>
<keyword evidence="13" id="KW-0808">Transferase</keyword>
<dbReference type="SUPFAM" id="SSF53955">
    <property type="entry name" value="Lysozyme-like"/>
    <property type="match status" value="1"/>
</dbReference>
<dbReference type="Proteomes" id="UP000054858">
    <property type="component" value="Unassembled WGS sequence"/>
</dbReference>
<evidence type="ECO:0000256" key="12">
    <source>
        <dbReference type="ARBA" id="ARBA00022676"/>
    </source>
</evidence>
<proteinExistence type="inferred from homology"/>
<evidence type="ECO:0000256" key="8">
    <source>
        <dbReference type="ARBA" id="ARBA00022475"/>
    </source>
</evidence>
<keyword evidence="23" id="KW-0961">Cell wall biogenesis/degradation</keyword>
<dbReference type="GO" id="GO:0046677">
    <property type="term" value="P:response to antibiotic"/>
    <property type="evidence" value="ECO:0007669"/>
    <property type="project" value="UniProtKB-KW"/>
</dbReference>
<dbReference type="EC" id="3.4.16.4" evidence="6"/>
<comment type="similarity">
    <text evidence="5">In the N-terminal section; belongs to the glycosyltransferase 51 family.</text>
</comment>
<dbReference type="InterPro" id="IPR050396">
    <property type="entry name" value="Glycosyltr_51/Transpeptidase"/>
</dbReference>
<protein>
    <recommendedName>
        <fullName evidence="7">Penicillin-binding protein 1A</fullName>
        <ecNumber evidence="25">2.4.99.28</ecNumber>
        <ecNumber evidence="6">3.4.16.4</ecNumber>
    </recommendedName>
</protein>
<evidence type="ECO:0000256" key="7">
    <source>
        <dbReference type="ARBA" id="ARBA00018638"/>
    </source>
</evidence>
<dbReference type="Gene3D" id="1.10.3810.10">
    <property type="entry name" value="Biosynthetic peptidoglycan transglycosylase-like"/>
    <property type="match status" value="1"/>
</dbReference>
<evidence type="ECO:0000256" key="21">
    <source>
        <dbReference type="ARBA" id="ARBA00023251"/>
    </source>
</evidence>
<feature type="domain" description="Glycosyl transferase family 51" evidence="31">
    <location>
        <begin position="61"/>
        <end position="233"/>
    </location>
</feature>
<evidence type="ECO:0000259" key="32">
    <source>
        <dbReference type="Pfam" id="PF17092"/>
    </source>
</evidence>
<feature type="domain" description="Penicillin-binding protein transpeptidase" evidence="30">
    <location>
        <begin position="431"/>
        <end position="697"/>
    </location>
</feature>
<gene>
    <name evidence="33" type="primary">ponA</name>
    <name evidence="33" type="ORF">Loak_1758</name>
</gene>
<evidence type="ECO:0000256" key="16">
    <source>
        <dbReference type="ARBA" id="ARBA00022960"/>
    </source>
</evidence>
<evidence type="ECO:0000256" key="24">
    <source>
        <dbReference type="ARBA" id="ARBA00034000"/>
    </source>
</evidence>
<dbReference type="GO" id="GO:0008658">
    <property type="term" value="F:penicillin binding"/>
    <property type="evidence" value="ECO:0007669"/>
    <property type="project" value="InterPro"/>
</dbReference>
<dbReference type="InterPro" id="IPR012338">
    <property type="entry name" value="Beta-lactam/transpept-like"/>
</dbReference>
<evidence type="ECO:0000313" key="34">
    <source>
        <dbReference type="Proteomes" id="UP000054858"/>
    </source>
</evidence>
<reference evidence="33 34" key="1">
    <citation type="submission" date="2015-11" db="EMBL/GenBank/DDBJ databases">
        <title>Genomic analysis of 38 Legionella species identifies large and diverse effector repertoires.</title>
        <authorList>
            <person name="Burstein D."/>
            <person name="Amaro F."/>
            <person name="Zusman T."/>
            <person name="Lifshitz Z."/>
            <person name="Cohen O."/>
            <person name="Gilbert J.A."/>
            <person name="Pupko T."/>
            <person name="Shuman H.A."/>
            <person name="Segal G."/>
        </authorList>
    </citation>
    <scope>NUCLEOTIDE SEQUENCE [LARGE SCALE GENOMIC DNA]</scope>
    <source>
        <strain evidence="33 34">Oak Ridge-10</strain>
    </source>
</reference>
<evidence type="ECO:0000256" key="18">
    <source>
        <dbReference type="ARBA" id="ARBA00022984"/>
    </source>
</evidence>
<dbReference type="UniPathway" id="UPA00219"/>
<dbReference type="InterPro" id="IPR031376">
    <property type="entry name" value="PCB_OB"/>
</dbReference>
<dbReference type="PANTHER" id="PTHR32282">
    <property type="entry name" value="BINDING PROTEIN TRANSPEPTIDASE, PUTATIVE-RELATED"/>
    <property type="match status" value="1"/>
</dbReference>
<dbReference type="AlphaFoldDB" id="A0A0W0X0K4"/>
<dbReference type="GO" id="GO:0071555">
    <property type="term" value="P:cell wall organization"/>
    <property type="evidence" value="ECO:0007669"/>
    <property type="project" value="UniProtKB-KW"/>
</dbReference>
<feature type="domain" description="Penicillin-binding protein OB-like" evidence="32">
    <location>
        <begin position="320"/>
        <end position="427"/>
    </location>
</feature>
<dbReference type="GO" id="GO:0009002">
    <property type="term" value="F:serine-type D-Ala-D-Ala carboxypeptidase activity"/>
    <property type="evidence" value="ECO:0007669"/>
    <property type="project" value="UniProtKB-EC"/>
</dbReference>
<evidence type="ECO:0000256" key="4">
    <source>
        <dbReference type="ARBA" id="ARBA00007090"/>
    </source>
</evidence>
<evidence type="ECO:0000256" key="6">
    <source>
        <dbReference type="ARBA" id="ARBA00012448"/>
    </source>
</evidence>
<dbReference type="GO" id="GO:0006508">
    <property type="term" value="P:proteolysis"/>
    <property type="evidence" value="ECO:0007669"/>
    <property type="project" value="UniProtKB-KW"/>
</dbReference>
<accession>A0A0W0X0K4</accession>
<dbReference type="RefSeq" id="WP_035893657.1">
    <property type="nucleotide sequence ID" value="NZ_LCUA01000002.1"/>
</dbReference>
<keyword evidence="19 29" id="KW-1133">Transmembrane helix</keyword>
<evidence type="ECO:0000256" key="23">
    <source>
        <dbReference type="ARBA" id="ARBA00023316"/>
    </source>
</evidence>
<name>A0A0W0X0K4_9GAMM</name>
<evidence type="ECO:0000256" key="5">
    <source>
        <dbReference type="ARBA" id="ARBA00007739"/>
    </source>
</evidence>
<evidence type="ECO:0000256" key="22">
    <source>
        <dbReference type="ARBA" id="ARBA00023268"/>
    </source>
</evidence>
<dbReference type="PATRIC" id="fig|29423.5.peg.1843"/>
<keyword evidence="18" id="KW-0573">Peptidoglycan synthesis</keyword>
<keyword evidence="14 29" id="KW-0812">Transmembrane</keyword>
<dbReference type="InterPro" id="IPR001264">
    <property type="entry name" value="Glyco_trans_51"/>
</dbReference>
<evidence type="ECO:0000256" key="13">
    <source>
        <dbReference type="ARBA" id="ARBA00022679"/>
    </source>
</evidence>
<evidence type="ECO:0000256" key="2">
    <source>
        <dbReference type="ARBA" id="ARBA00004249"/>
    </source>
</evidence>
<evidence type="ECO:0000256" key="9">
    <source>
        <dbReference type="ARBA" id="ARBA00022519"/>
    </source>
</evidence>
<evidence type="ECO:0000256" key="25">
    <source>
        <dbReference type="ARBA" id="ARBA00044770"/>
    </source>
</evidence>
<comment type="catalytic activity">
    <reaction evidence="24">
        <text>Preferential cleavage: (Ac)2-L-Lys-D-Ala-|-D-Ala. Also transpeptidation of peptidyl-alanyl moieties that are N-acyl substituents of D-alanine.</text>
        <dbReference type="EC" id="3.4.16.4"/>
    </reaction>
</comment>
<keyword evidence="16" id="KW-0133">Cell shape</keyword>
<evidence type="ECO:0000256" key="1">
    <source>
        <dbReference type="ARBA" id="ARBA00002624"/>
    </source>
</evidence>
<evidence type="ECO:0000256" key="14">
    <source>
        <dbReference type="ARBA" id="ARBA00022692"/>
    </source>
</evidence>
<organism evidence="33 34">
    <name type="scientific">Legionella oakridgensis</name>
    <dbReference type="NCBI Taxonomy" id="29423"/>
    <lineage>
        <taxon>Bacteria</taxon>
        <taxon>Pseudomonadati</taxon>
        <taxon>Pseudomonadota</taxon>
        <taxon>Gammaproteobacteria</taxon>
        <taxon>Legionellales</taxon>
        <taxon>Legionellaceae</taxon>
        <taxon>Legionella</taxon>
    </lineage>
</organism>